<dbReference type="Pfam" id="PF00565">
    <property type="entry name" value="SNase"/>
    <property type="match status" value="1"/>
</dbReference>
<dbReference type="Gene3D" id="2.40.50.90">
    <property type="match status" value="1"/>
</dbReference>
<dbReference type="SUPFAM" id="SSF50199">
    <property type="entry name" value="Staphylococcal nuclease"/>
    <property type="match status" value="1"/>
</dbReference>
<dbReference type="PANTHER" id="PTHR12302">
    <property type="entry name" value="EBNA2 BINDING PROTEIN P100"/>
    <property type="match status" value="1"/>
</dbReference>
<evidence type="ECO:0000259" key="4">
    <source>
        <dbReference type="PROSITE" id="PS50830"/>
    </source>
</evidence>
<dbReference type="SMART" id="SM00318">
    <property type="entry name" value="SNc"/>
    <property type="match status" value="1"/>
</dbReference>
<evidence type="ECO:0000256" key="2">
    <source>
        <dbReference type="ARBA" id="ARBA00022759"/>
    </source>
</evidence>
<keyword evidence="1" id="KW-0540">Nuclease</keyword>
<sequence length="181" mass="21173">MLPIVSFHSNSLGHLKKKSYFLFLLLFLGTWVFYAQKTPFNAKVIGIKDGDTFTVLYQKKEITIRLAHIDSPERKQPFGTKSKQFASQLCFGKEVTILPNPKKDRNGRLIGEVWIGKTCVNKALVKNGLAWHFKRYSKSIEYATLENQARSQKKGLWSEKNPIAPWDWRKERKFKNYLYRN</sequence>
<dbReference type="EC" id="3.1.31.1" evidence="5"/>
<proteinExistence type="predicted"/>
<evidence type="ECO:0000256" key="1">
    <source>
        <dbReference type="ARBA" id="ARBA00022722"/>
    </source>
</evidence>
<dbReference type="InterPro" id="IPR035437">
    <property type="entry name" value="SNase_OB-fold_sf"/>
</dbReference>
<keyword evidence="2" id="KW-0255">Endonuclease</keyword>
<dbReference type="RefSeq" id="WP_002687122.1">
    <property type="nucleotide sequence ID" value="NZ_UFTJ01000001.1"/>
</dbReference>
<evidence type="ECO:0000313" key="6">
    <source>
        <dbReference type="Proteomes" id="UP000255515"/>
    </source>
</evidence>
<dbReference type="EMBL" id="UFTJ01000001">
    <property type="protein sequence ID" value="SSZ46635.1"/>
    <property type="molecule type" value="Genomic_DNA"/>
</dbReference>
<dbReference type="PROSITE" id="PS50830">
    <property type="entry name" value="TNASE_3"/>
    <property type="match status" value="1"/>
</dbReference>
<evidence type="ECO:0000313" key="5">
    <source>
        <dbReference type="EMBL" id="SSZ46635.1"/>
    </source>
</evidence>
<keyword evidence="3 5" id="KW-0378">Hydrolase</keyword>
<dbReference type="AlphaFoldDB" id="A0A376BYH4"/>
<dbReference type="InterPro" id="IPR016071">
    <property type="entry name" value="Staphylococal_nuclease_OB-fold"/>
</dbReference>
<gene>
    <name evidence="5" type="primary">nucH</name>
    <name evidence="5" type="ORF">NCTC11661_00281</name>
</gene>
<organism evidence="5 6">
    <name type="scientific">Bergeyella zoohelcum</name>
    <dbReference type="NCBI Taxonomy" id="1015"/>
    <lineage>
        <taxon>Bacteria</taxon>
        <taxon>Pseudomonadati</taxon>
        <taxon>Bacteroidota</taxon>
        <taxon>Flavobacteriia</taxon>
        <taxon>Flavobacteriales</taxon>
        <taxon>Weeksellaceae</taxon>
        <taxon>Bergeyella</taxon>
    </lineage>
</organism>
<name>A0A376BYH4_9FLAO</name>
<dbReference type="GO" id="GO:1990599">
    <property type="term" value="F:3' overhang single-stranded DNA endodeoxyribonuclease activity"/>
    <property type="evidence" value="ECO:0007669"/>
    <property type="project" value="UniProtKB-EC"/>
</dbReference>
<protein>
    <submittedName>
        <fullName evidence="5">Thermonuclease</fullName>
        <ecNumber evidence="5">3.1.31.1</ecNumber>
    </submittedName>
</protein>
<dbReference type="Proteomes" id="UP000255515">
    <property type="component" value="Unassembled WGS sequence"/>
</dbReference>
<feature type="domain" description="TNase-like" evidence="4">
    <location>
        <begin position="38"/>
        <end position="159"/>
    </location>
</feature>
<accession>A0A376BYH4</accession>
<dbReference type="PANTHER" id="PTHR12302:SF3">
    <property type="entry name" value="SERINE_THREONINE-PROTEIN KINASE 31"/>
    <property type="match status" value="1"/>
</dbReference>
<reference evidence="5 6" key="1">
    <citation type="submission" date="2018-06" db="EMBL/GenBank/DDBJ databases">
        <authorList>
            <consortium name="Pathogen Informatics"/>
            <person name="Doyle S."/>
        </authorList>
    </citation>
    <scope>NUCLEOTIDE SEQUENCE [LARGE SCALE GENOMIC DNA]</scope>
    <source>
        <strain evidence="5 6">NCTC11661</strain>
    </source>
</reference>
<evidence type="ECO:0000256" key="3">
    <source>
        <dbReference type="ARBA" id="ARBA00022801"/>
    </source>
</evidence>